<dbReference type="AlphaFoldDB" id="A0A1V9XBT1"/>
<dbReference type="PRINTS" id="PR00449">
    <property type="entry name" value="RASTRNSFRMNG"/>
</dbReference>
<dbReference type="InterPro" id="IPR027417">
    <property type="entry name" value="P-loop_NTPase"/>
</dbReference>
<organism evidence="3 4">
    <name type="scientific">Tropilaelaps mercedesae</name>
    <dbReference type="NCBI Taxonomy" id="418985"/>
    <lineage>
        <taxon>Eukaryota</taxon>
        <taxon>Metazoa</taxon>
        <taxon>Ecdysozoa</taxon>
        <taxon>Arthropoda</taxon>
        <taxon>Chelicerata</taxon>
        <taxon>Arachnida</taxon>
        <taxon>Acari</taxon>
        <taxon>Parasitiformes</taxon>
        <taxon>Mesostigmata</taxon>
        <taxon>Gamasina</taxon>
        <taxon>Dermanyssoidea</taxon>
        <taxon>Laelapidae</taxon>
        <taxon>Tropilaelaps</taxon>
    </lineage>
</organism>
<evidence type="ECO:0000256" key="2">
    <source>
        <dbReference type="ARBA" id="ARBA00023134"/>
    </source>
</evidence>
<name>A0A1V9XBT1_9ACAR</name>
<dbReference type="Proteomes" id="UP000192247">
    <property type="component" value="Unassembled WGS sequence"/>
</dbReference>
<dbReference type="EMBL" id="MNPL01015941">
    <property type="protein sequence ID" value="OQR70861.1"/>
    <property type="molecule type" value="Genomic_DNA"/>
</dbReference>
<keyword evidence="1" id="KW-0547">Nucleotide-binding</keyword>
<dbReference type="SMART" id="SM00175">
    <property type="entry name" value="RAB"/>
    <property type="match status" value="1"/>
</dbReference>
<gene>
    <name evidence="3" type="ORF">BIW11_04080</name>
</gene>
<evidence type="ECO:0000313" key="4">
    <source>
        <dbReference type="Proteomes" id="UP000192247"/>
    </source>
</evidence>
<accession>A0A1V9XBT1</accession>
<reference evidence="3 4" key="1">
    <citation type="journal article" date="2017" name="Gigascience">
        <title>Draft genome of the honey bee ectoparasitic mite, Tropilaelaps mercedesae, is shaped by the parasitic life history.</title>
        <authorList>
            <person name="Dong X."/>
            <person name="Armstrong S.D."/>
            <person name="Xia D."/>
            <person name="Makepeace B.L."/>
            <person name="Darby A.C."/>
            <person name="Kadowaki T."/>
        </authorList>
    </citation>
    <scope>NUCLEOTIDE SEQUENCE [LARGE SCALE GENOMIC DNA]</scope>
    <source>
        <strain evidence="3">Wuxi-XJTLU</strain>
    </source>
</reference>
<dbReference type="InParanoid" id="A0A1V9XBT1"/>
<comment type="caution">
    <text evidence="3">The sequence shown here is derived from an EMBL/GenBank/DDBJ whole genome shotgun (WGS) entry which is preliminary data.</text>
</comment>
<keyword evidence="2" id="KW-0342">GTP-binding</keyword>
<dbReference type="FunCoup" id="A0A1V9XBT1">
    <property type="interactions" value="1008"/>
</dbReference>
<dbReference type="PROSITE" id="PS00675">
    <property type="entry name" value="SIGMA54_INTERACT_1"/>
    <property type="match status" value="1"/>
</dbReference>
<dbReference type="OrthoDB" id="5914890at2759"/>
<dbReference type="InterPro" id="IPR025662">
    <property type="entry name" value="Sigma_54_int_dom_ATP-bd_1"/>
</dbReference>
<dbReference type="Pfam" id="PF08477">
    <property type="entry name" value="Roc"/>
    <property type="match status" value="1"/>
</dbReference>
<evidence type="ECO:0000256" key="1">
    <source>
        <dbReference type="ARBA" id="ARBA00022741"/>
    </source>
</evidence>
<protein>
    <submittedName>
        <fullName evidence="3">Uncharacterized protein</fullName>
    </submittedName>
</protein>
<dbReference type="STRING" id="418985.A0A1V9XBT1"/>
<keyword evidence="4" id="KW-1185">Reference proteome</keyword>
<sequence length="332" mass="36369">MSTASVELVKVLVLGDSGVGKSSVVQLICSGKPAAKSLASTIGCNVEVKLHEYKQGTDQQRIFFVEFWEIGGNTGHANARRVFYNSVHGIVLVHDLTNSKSHDHLRMWLADAVTRRSGGEFDAEMFADLQVPVLVIGTKASRAKGQPRRGLHIADLCGAEQIFVDSTGDGEHNSGLAPGSSNAVKLSRFFDKSTTTQLTDLPLCFALPLPSFVPLVRLTIIDGLSCHHLCCFYEKVIEKRYYSPKNALSPQPPSAFGNFLHEMAVLNRWSFLSSWAAFLEYVNRKTPRKELDMWVASGSESRRLIENSESVEEPLSTSTINGLNQPMGITGG</sequence>
<dbReference type="PANTHER" id="PTHR24073">
    <property type="entry name" value="DRAB5-RELATED"/>
    <property type="match status" value="1"/>
</dbReference>
<proteinExistence type="predicted"/>
<dbReference type="GO" id="GO:0005525">
    <property type="term" value="F:GTP binding"/>
    <property type="evidence" value="ECO:0007669"/>
    <property type="project" value="UniProtKB-KW"/>
</dbReference>
<dbReference type="SUPFAM" id="SSF52540">
    <property type="entry name" value="P-loop containing nucleoside triphosphate hydrolases"/>
    <property type="match status" value="1"/>
</dbReference>
<evidence type="ECO:0000313" key="3">
    <source>
        <dbReference type="EMBL" id="OQR70861.1"/>
    </source>
</evidence>
<dbReference type="Gene3D" id="3.40.50.300">
    <property type="entry name" value="P-loop containing nucleotide triphosphate hydrolases"/>
    <property type="match status" value="1"/>
</dbReference>
<dbReference type="PROSITE" id="PS51419">
    <property type="entry name" value="RAB"/>
    <property type="match status" value="1"/>
</dbReference>